<name>A0ABD0RFY3_CIRMR</name>
<feature type="non-terminal residue" evidence="1">
    <location>
        <position position="64"/>
    </location>
</feature>
<dbReference type="AlphaFoldDB" id="A0ABD0RFY3"/>
<comment type="caution">
    <text evidence="1">The sequence shown here is derived from an EMBL/GenBank/DDBJ whole genome shotgun (WGS) entry which is preliminary data.</text>
</comment>
<dbReference type="Proteomes" id="UP001529510">
    <property type="component" value="Unassembled WGS sequence"/>
</dbReference>
<evidence type="ECO:0000313" key="2">
    <source>
        <dbReference type="Proteomes" id="UP001529510"/>
    </source>
</evidence>
<feature type="non-terminal residue" evidence="1">
    <location>
        <position position="1"/>
    </location>
</feature>
<evidence type="ECO:0000313" key="1">
    <source>
        <dbReference type="EMBL" id="KAL0196415.1"/>
    </source>
</evidence>
<gene>
    <name evidence="1" type="ORF">M9458_009987</name>
</gene>
<keyword evidence="2" id="KW-1185">Reference proteome</keyword>
<proteinExistence type="predicted"/>
<accession>A0ABD0RFY3</accession>
<reference evidence="1 2" key="1">
    <citation type="submission" date="2024-05" db="EMBL/GenBank/DDBJ databases">
        <title>Genome sequencing and assembly of Indian major carp, Cirrhinus mrigala (Hamilton, 1822).</title>
        <authorList>
            <person name="Mohindra V."/>
            <person name="Chowdhury L.M."/>
            <person name="Lal K."/>
            <person name="Jena J.K."/>
        </authorList>
    </citation>
    <scope>NUCLEOTIDE SEQUENCE [LARGE SCALE GENOMIC DNA]</scope>
    <source>
        <strain evidence="1">CM1030</strain>
        <tissue evidence="1">Blood</tissue>
    </source>
</reference>
<protein>
    <submittedName>
        <fullName evidence="1">Uncharacterized protein</fullName>
    </submittedName>
</protein>
<sequence>RQPCVTVMSAYLSAVEASRLLAQHRMLLDKRKGGYRLRRRNGRMIRAQKTVEESRLCGKGRKRK</sequence>
<dbReference type="EMBL" id="JAMKFB020000004">
    <property type="protein sequence ID" value="KAL0196415.1"/>
    <property type="molecule type" value="Genomic_DNA"/>
</dbReference>
<organism evidence="1 2">
    <name type="scientific">Cirrhinus mrigala</name>
    <name type="common">Mrigala</name>
    <dbReference type="NCBI Taxonomy" id="683832"/>
    <lineage>
        <taxon>Eukaryota</taxon>
        <taxon>Metazoa</taxon>
        <taxon>Chordata</taxon>
        <taxon>Craniata</taxon>
        <taxon>Vertebrata</taxon>
        <taxon>Euteleostomi</taxon>
        <taxon>Actinopterygii</taxon>
        <taxon>Neopterygii</taxon>
        <taxon>Teleostei</taxon>
        <taxon>Ostariophysi</taxon>
        <taxon>Cypriniformes</taxon>
        <taxon>Cyprinidae</taxon>
        <taxon>Labeoninae</taxon>
        <taxon>Labeonini</taxon>
        <taxon>Cirrhinus</taxon>
    </lineage>
</organism>